<accession>A0A2W5QWU5</accession>
<dbReference type="CDD" id="cd03112">
    <property type="entry name" value="CobW-like"/>
    <property type="match status" value="1"/>
</dbReference>
<evidence type="ECO:0000313" key="9">
    <source>
        <dbReference type="Proteomes" id="UP000248887"/>
    </source>
</evidence>
<keyword evidence="3" id="KW-0143">Chaperone</keyword>
<reference evidence="8 9" key="1">
    <citation type="submission" date="2017-08" db="EMBL/GenBank/DDBJ databases">
        <title>Infants hospitalized years apart are colonized by the same room-sourced microbial strains.</title>
        <authorList>
            <person name="Brooks B."/>
            <person name="Olm M.R."/>
            <person name="Firek B.A."/>
            <person name="Baker R."/>
            <person name="Thomas B.C."/>
            <person name="Morowitz M.J."/>
            <person name="Banfield J.F."/>
        </authorList>
    </citation>
    <scope>NUCLEOTIDE SEQUENCE [LARGE SCALE GENOMIC DNA]</scope>
    <source>
        <strain evidence="8">S2_005_001_R2_27</strain>
    </source>
</reference>
<dbReference type="PANTHER" id="PTHR13748:SF62">
    <property type="entry name" value="COBW DOMAIN-CONTAINING PROTEIN"/>
    <property type="match status" value="1"/>
</dbReference>
<sequence>MSSTAMSAGSTSSRWSSDGVSPLFGRAPGRRVSRPGAGRIPIVIVSGFLGAGKTTLLRRLLAEPEGARTALIVNEFGEVGIDDVLLRGASEITTLIGNGCLCCAASSDVHRVLRSLFADRVTGRVPDFDRVVVETSGLADPQPLLQLLATDRTIASRFVLSGLVTVVDALNAEASAGTAEWQRQIALADRLVVTKTEKAGAERAAAVLDRLAALAPFAPTRMSSSADAAFVFGQATGDTAGPPLLCEPVDDRHPEPFTTLTIRRDAPVSWVAIEASLDALRALWGPDLLRIKGFVRVEGREGPVLIHMVRHLADRPEELLSWSSPPRTELVVIGRNLPPERLVAVVQSIWQFADPLPVAASGSLAPADSGA</sequence>
<gene>
    <name evidence="8" type="ORF">DI549_14815</name>
</gene>
<organism evidence="8 9">
    <name type="scientific">Ancylobacter novellus</name>
    <name type="common">Thiobacillus novellus</name>
    <dbReference type="NCBI Taxonomy" id="921"/>
    <lineage>
        <taxon>Bacteria</taxon>
        <taxon>Pseudomonadati</taxon>
        <taxon>Pseudomonadota</taxon>
        <taxon>Alphaproteobacteria</taxon>
        <taxon>Hyphomicrobiales</taxon>
        <taxon>Xanthobacteraceae</taxon>
        <taxon>Ancylobacter</taxon>
    </lineage>
</organism>
<keyword evidence="1" id="KW-0547">Nucleotide-binding</keyword>
<comment type="function">
    <text evidence="5">Zinc chaperone that directly transfers zinc cofactor to target proteins, thereby activating them. Zinc is transferred from the CXCC motif in the GTPase domain to the zinc binding site in target proteins in a process requiring GTP hydrolysis.</text>
</comment>
<comment type="similarity">
    <text evidence="4">Belongs to the SIMIBI class G3E GTPase family. ZNG1 subfamily.</text>
</comment>
<dbReference type="InterPro" id="IPR036627">
    <property type="entry name" value="CobW-likC_sf"/>
</dbReference>
<protein>
    <submittedName>
        <fullName evidence="8">GTP-binding protein</fullName>
    </submittedName>
</protein>
<evidence type="ECO:0000256" key="3">
    <source>
        <dbReference type="ARBA" id="ARBA00023186"/>
    </source>
</evidence>
<dbReference type="SUPFAM" id="SSF90002">
    <property type="entry name" value="Hypothetical protein YjiA, C-terminal domain"/>
    <property type="match status" value="1"/>
</dbReference>
<dbReference type="GO" id="GO:0005737">
    <property type="term" value="C:cytoplasm"/>
    <property type="evidence" value="ECO:0007669"/>
    <property type="project" value="TreeGrafter"/>
</dbReference>
<dbReference type="PANTHER" id="PTHR13748">
    <property type="entry name" value="COBW-RELATED"/>
    <property type="match status" value="1"/>
</dbReference>
<comment type="caution">
    <text evidence="8">The sequence shown here is derived from an EMBL/GenBank/DDBJ whole genome shotgun (WGS) entry which is preliminary data.</text>
</comment>
<dbReference type="InterPro" id="IPR003495">
    <property type="entry name" value="CobW/HypB/UreG_nucleotide-bd"/>
</dbReference>
<dbReference type="Pfam" id="PF07683">
    <property type="entry name" value="CobW_C"/>
    <property type="match status" value="1"/>
</dbReference>
<dbReference type="GO" id="GO:0000166">
    <property type="term" value="F:nucleotide binding"/>
    <property type="evidence" value="ECO:0007669"/>
    <property type="project" value="UniProtKB-KW"/>
</dbReference>
<dbReference type="InterPro" id="IPR011629">
    <property type="entry name" value="CobW-like_C"/>
</dbReference>
<name>A0A2W5QWU5_ANCNO</name>
<comment type="catalytic activity">
    <reaction evidence="6">
        <text>GTP + H2O = GDP + phosphate + H(+)</text>
        <dbReference type="Rhea" id="RHEA:19669"/>
        <dbReference type="ChEBI" id="CHEBI:15377"/>
        <dbReference type="ChEBI" id="CHEBI:15378"/>
        <dbReference type="ChEBI" id="CHEBI:37565"/>
        <dbReference type="ChEBI" id="CHEBI:43474"/>
        <dbReference type="ChEBI" id="CHEBI:58189"/>
    </reaction>
    <physiologicalReaction direction="left-to-right" evidence="6">
        <dbReference type="Rhea" id="RHEA:19670"/>
    </physiologicalReaction>
</comment>
<feature type="domain" description="CobW C-terminal" evidence="7">
    <location>
        <begin position="257"/>
        <end position="350"/>
    </location>
</feature>
<dbReference type="GO" id="GO:0016787">
    <property type="term" value="F:hydrolase activity"/>
    <property type="evidence" value="ECO:0007669"/>
    <property type="project" value="UniProtKB-KW"/>
</dbReference>
<dbReference type="Gene3D" id="3.30.1220.10">
    <property type="entry name" value="CobW-like, C-terminal domain"/>
    <property type="match status" value="1"/>
</dbReference>
<dbReference type="Proteomes" id="UP000248887">
    <property type="component" value="Unassembled WGS sequence"/>
</dbReference>
<keyword evidence="2" id="KW-0378">Hydrolase</keyword>
<evidence type="ECO:0000256" key="6">
    <source>
        <dbReference type="ARBA" id="ARBA00049117"/>
    </source>
</evidence>
<dbReference type="SUPFAM" id="SSF52540">
    <property type="entry name" value="P-loop containing nucleoside triphosphate hydrolases"/>
    <property type="match status" value="1"/>
</dbReference>
<dbReference type="EMBL" id="QFQD01000050">
    <property type="protein sequence ID" value="PZQ81194.1"/>
    <property type="molecule type" value="Genomic_DNA"/>
</dbReference>
<evidence type="ECO:0000256" key="5">
    <source>
        <dbReference type="ARBA" id="ARBA00045658"/>
    </source>
</evidence>
<evidence type="ECO:0000256" key="4">
    <source>
        <dbReference type="ARBA" id="ARBA00034320"/>
    </source>
</evidence>
<dbReference type="InterPro" id="IPR027417">
    <property type="entry name" value="P-loop_NTPase"/>
</dbReference>
<dbReference type="InterPro" id="IPR051316">
    <property type="entry name" value="Zinc-reg_GTPase_activator"/>
</dbReference>
<evidence type="ECO:0000256" key="1">
    <source>
        <dbReference type="ARBA" id="ARBA00022741"/>
    </source>
</evidence>
<evidence type="ECO:0000256" key="2">
    <source>
        <dbReference type="ARBA" id="ARBA00022801"/>
    </source>
</evidence>
<dbReference type="Pfam" id="PF02492">
    <property type="entry name" value="cobW"/>
    <property type="match status" value="1"/>
</dbReference>
<dbReference type="Gene3D" id="3.40.50.300">
    <property type="entry name" value="P-loop containing nucleotide triphosphate hydrolases"/>
    <property type="match status" value="1"/>
</dbReference>
<dbReference type="AlphaFoldDB" id="A0A2W5QWU5"/>
<evidence type="ECO:0000259" key="7">
    <source>
        <dbReference type="SMART" id="SM00833"/>
    </source>
</evidence>
<dbReference type="SMART" id="SM00833">
    <property type="entry name" value="CobW_C"/>
    <property type="match status" value="1"/>
</dbReference>
<proteinExistence type="inferred from homology"/>
<evidence type="ECO:0000313" key="8">
    <source>
        <dbReference type="EMBL" id="PZQ81194.1"/>
    </source>
</evidence>